<keyword evidence="2" id="KW-1185">Reference proteome</keyword>
<accession>A0A1H0B1S1</accession>
<dbReference type="AlphaFoldDB" id="A0A1H0B1S1"/>
<evidence type="ECO:0000313" key="2">
    <source>
        <dbReference type="Proteomes" id="UP000199341"/>
    </source>
</evidence>
<evidence type="ECO:0000313" key="1">
    <source>
        <dbReference type="EMBL" id="SDN39578.1"/>
    </source>
</evidence>
<proteinExistence type="predicted"/>
<dbReference type="EMBL" id="FNIE01000004">
    <property type="protein sequence ID" value="SDN39578.1"/>
    <property type="molecule type" value="Genomic_DNA"/>
</dbReference>
<organism evidence="1 2">
    <name type="scientific">Actinacidiphila guanduensis</name>
    <dbReference type="NCBI Taxonomy" id="310781"/>
    <lineage>
        <taxon>Bacteria</taxon>
        <taxon>Bacillati</taxon>
        <taxon>Actinomycetota</taxon>
        <taxon>Actinomycetes</taxon>
        <taxon>Kitasatosporales</taxon>
        <taxon>Streptomycetaceae</taxon>
        <taxon>Actinacidiphila</taxon>
    </lineage>
</organism>
<gene>
    <name evidence="1" type="ORF">SAMN05216259_10414</name>
</gene>
<protein>
    <submittedName>
        <fullName evidence="1">Uncharacterized protein</fullName>
    </submittedName>
</protein>
<sequence length="47" mass="5484">MQEEPREAARKRKPKAAWALAQWFEARERRTEELAGVWGDAGLEDDQ</sequence>
<reference evidence="1 2" key="1">
    <citation type="submission" date="2016-10" db="EMBL/GenBank/DDBJ databases">
        <authorList>
            <person name="de Groot N.N."/>
        </authorList>
    </citation>
    <scope>NUCLEOTIDE SEQUENCE [LARGE SCALE GENOMIC DNA]</scope>
    <source>
        <strain evidence="1 2">CGMCC 4.2022</strain>
    </source>
</reference>
<dbReference type="RefSeq" id="WP_176930201.1">
    <property type="nucleotide sequence ID" value="NZ_FNIE01000004.1"/>
</dbReference>
<dbReference type="Proteomes" id="UP000199341">
    <property type="component" value="Unassembled WGS sequence"/>
</dbReference>
<name>A0A1H0B1S1_9ACTN</name>